<dbReference type="Proteomes" id="UP000015105">
    <property type="component" value="Chromosome 5D"/>
</dbReference>
<reference evidence="1" key="3">
    <citation type="journal article" date="2017" name="Nature">
        <title>Genome sequence of the progenitor of the wheat D genome Aegilops tauschii.</title>
        <authorList>
            <person name="Luo M.C."/>
            <person name="Gu Y.Q."/>
            <person name="Puiu D."/>
            <person name="Wang H."/>
            <person name="Twardziok S.O."/>
            <person name="Deal K.R."/>
            <person name="Huo N."/>
            <person name="Zhu T."/>
            <person name="Wang L."/>
            <person name="Wang Y."/>
            <person name="McGuire P.E."/>
            <person name="Liu S."/>
            <person name="Long H."/>
            <person name="Ramasamy R.K."/>
            <person name="Rodriguez J.C."/>
            <person name="Van S.L."/>
            <person name="Yuan L."/>
            <person name="Wang Z."/>
            <person name="Xia Z."/>
            <person name="Xiao L."/>
            <person name="Anderson O.D."/>
            <person name="Ouyang S."/>
            <person name="Liang Y."/>
            <person name="Zimin A.V."/>
            <person name="Pertea G."/>
            <person name="Qi P."/>
            <person name="Bennetzen J.L."/>
            <person name="Dai X."/>
            <person name="Dawson M.W."/>
            <person name="Muller H.G."/>
            <person name="Kugler K."/>
            <person name="Rivarola-Duarte L."/>
            <person name="Spannagl M."/>
            <person name="Mayer K.F.X."/>
            <person name="Lu F.H."/>
            <person name="Bevan M.W."/>
            <person name="Leroy P."/>
            <person name="Li P."/>
            <person name="You F.M."/>
            <person name="Sun Q."/>
            <person name="Liu Z."/>
            <person name="Lyons E."/>
            <person name="Wicker T."/>
            <person name="Salzberg S.L."/>
            <person name="Devos K.M."/>
            <person name="Dvorak J."/>
        </authorList>
    </citation>
    <scope>NUCLEOTIDE SEQUENCE [LARGE SCALE GENOMIC DNA]</scope>
    <source>
        <strain evidence="1">cv. AL8/78</strain>
    </source>
</reference>
<sequence>MIIYFDVLMLKWVNMTGEVTGWCSSSCFCRIASICLAEFRSYLPELTECVLSF</sequence>
<protein>
    <submittedName>
        <fullName evidence="1">Uncharacterized protein</fullName>
    </submittedName>
</protein>
<evidence type="ECO:0000313" key="2">
    <source>
        <dbReference type="Proteomes" id="UP000015105"/>
    </source>
</evidence>
<keyword evidence="2" id="KW-1185">Reference proteome</keyword>
<dbReference type="EnsemblPlants" id="AET5Gv20143600.3">
    <property type="protein sequence ID" value="AET5Gv20143600.3"/>
    <property type="gene ID" value="AET5Gv20143600"/>
</dbReference>
<reference evidence="1" key="4">
    <citation type="submission" date="2019-03" db="UniProtKB">
        <authorList>
            <consortium name="EnsemblPlants"/>
        </authorList>
    </citation>
    <scope>IDENTIFICATION</scope>
</reference>
<reference evidence="2" key="2">
    <citation type="journal article" date="2017" name="Nat. Plants">
        <title>The Aegilops tauschii genome reveals multiple impacts of transposons.</title>
        <authorList>
            <person name="Zhao G."/>
            <person name="Zou C."/>
            <person name="Li K."/>
            <person name="Wang K."/>
            <person name="Li T."/>
            <person name="Gao L."/>
            <person name="Zhang X."/>
            <person name="Wang H."/>
            <person name="Yang Z."/>
            <person name="Liu X."/>
            <person name="Jiang W."/>
            <person name="Mao L."/>
            <person name="Kong X."/>
            <person name="Jiao Y."/>
            <person name="Jia J."/>
        </authorList>
    </citation>
    <scope>NUCLEOTIDE SEQUENCE [LARGE SCALE GENOMIC DNA]</scope>
    <source>
        <strain evidence="2">cv. AL8/78</strain>
    </source>
</reference>
<proteinExistence type="predicted"/>
<accession>A0A453JP77</accession>
<organism evidence="1 2">
    <name type="scientific">Aegilops tauschii subsp. strangulata</name>
    <name type="common">Goatgrass</name>
    <dbReference type="NCBI Taxonomy" id="200361"/>
    <lineage>
        <taxon>Eukaryota</taxon>
        <taxon>Viridiplantae</taxon>
        <taxon>Streptophyta</taxon>
        <taxon>Embryophyta</taxon>
        <taxon>Tracheophyta</taxon>
        <taxon>Spermatophyta</taxon>
        <taxon>Magnoliopsida</taxon>
        <taxon>Liliopsida</taxon>
        <taxon>Poales</taxon>
        <taxon>Poaceae</taxon>
        <taxon>BOP clade</taxon>
        <taxon>Pooideae</taxon>
        <taxon>Triticodae</taxon>
        <taxon>Triticeae</taxon>
        <taxon>Triticinae</taxon>
        <taxon>Aegilops</taxon>
    </lineage>
</organism>
<reference evidence="1" key="5">
    <citation type="journal article" date="2021" name="G3 (Bethesda)">
        <title>Aegilops tauschii genome assembly Aet v5.0 features greater sequence contiguity and improved annotation.</title>
        <authorList>
            <person name="Wang L."/>
            <person name="Zhu T."/>
            <person name="Rodriguez J.C."/>
            <person name="Deal K.R."/>
            <person name="Dubcovsky J."/>
            <person name="McGuire P.E."/>
            <person name="Lux T."/>
            <person name="Spannagl M."/>
            <person name="Mayer K.F.X."/>
            <person name="Baldrich P."/>
            <person name="Meyers B.C."/>
            <person name="Huo N."/>
            <person name="Gu Y.Q."/>
            <person name="Zhou H."/>
            <person name="Devos K.M."/>
            <person name="Bennetzen J.L."/>
            <person name="Unver T."/>
            <person name="Budak H."/>
            <person name="Gulick P.J."/>
            <person name="Galiba G."/>
            <person name="Kalapos B."/>
            <person name="Nelson D.R."/>
            <person name="Li P."/>
            <person name="You F.M."/>
            <person name="Luo M.C."/>
            <person name="Dvorak J."/>
        </authorList>
    </citation>
    <scope>NUCLEOTIDE SEQUENCE [LARGE SCALE GENOMIC DNA]</scope>
    <source>
        <strain evidence="1">cv. AL8/78</strain>
    </source>
</reference>
<name>A0A453JP77_AEGTS</name>
<dbReference type="Gramene" id="AET5Gv20143600.3">
    <property type="protein sequence ID" value="AET5Gv20143600.3"/>
    <property type="gene ID" value="AET5Gv20143600"/>
</dbReference>
<reference evidence="2" key="1">
    <citation type="journal article" date="2014" name="Science">
        <title>Ancient hybridizations among the ancestral genomes of bread wheat.</title>
        <authorList>
            <consortium name="International Wheat Genome Sequencing Consortium,"/>
            <person name="Marcussen T."/>
            <person name="Sandve S.R."/>
            <person name="Heier L."/>
            <person name="Spannagl M."/>
            <person name="Pfeifer M."/>
            <person name="Jakobsen K.S."/>
            <person name="Wulff B.B."/>
            <person name="Steuernagel B."/>
            <person name="Mayer K.F."/>
            <person name="Olsen O.A."/>
        </authorList>
    </citation>
    <scope>NUCLEOTIDE SEQUENCE [LARGE SCALE GENOMIC DNA]</scope>
    <source>
        <strain evidence="2">cv. AL8/78</strain>
    </source>
</reference>
<dbReference type="AlphaFoldDB" id="A0A453JP77"/>
<evidence type="ECO:0000313" key="1">
    <source>
        <dbReference type="EnsemblPlants" id="AET5Gv20143600.3"/>
    </source>
</evidence>